<sequence length="144" mass="17071">MELPIVDEKIHELISNYETRDPIQLAKLLNVFIIEEDLGEIYGYYNRVNRIKMIHINSRLDDLNKRTTAAHELGHAVLHPSENTPMLSKTTIVSELKIEKEANYFATNLIVDKEKYFEEYNYENVCTYGMLRHYGFPEHFDRYI</sequence>
<dbReference type="EMBL" id="JARQAI010000041">
    <property type="protein sequence ID" value="MDT2738254.1"/>
    <property type="molecule type" value="Genomic_DNA"/>
</dbReference>
<name>A0AAE4I5E4_9ENTE</name>
<reference evidence="2" key="1">
    <citation type="submission" date="2023-03" db="EMBL/GenBank/DDBJ databases">
        <authorList>
            <person name="Shen W."/>
            <person name="Cai J."/>
        </authorList>
    </citation>
    <scope>NUCLEOTIDE SEQUENCE</scope>
    <source>
        <strain evidence="2">P69-2</strain>
    </source>
</reference>
<evidence type="ECO:0000313" key="3">
    <source>
        <dbReference type="Proteomes" id="UP001180842"/>
    </source>
</evidence>
<proteinExistence type="predicted"/>
<dbReference type="Proteomes" id="UP001180842">
    <property type="component" value="Unassembled WGS sequence"/>
</dbReference>
<dbReference type="PANTHER" id="PTHR43236">
    <property type="entry name" value="ANTITOXIN HIGA1"/>
    <property type="match status" value="1"/>
</dbReference>
<dbReference type="Pfam" id="PF06114">
    <property type="entry name" value="Peptidase_M78"/>
    <property type="match status" value="1"/>
</dbReference>
<organism evidence="2 3">
    <name type="scientific">Enterococcus pseudoavium</name>
    <dbReference type="NCBI Taxonomy" id="44007"/>
    <lineage>
        <taxon>Bacteria</taxon>
        <taxon>Bacillati</taxon>
        <taxon>Bacillota</taxon>
        <taxon>Bacilli</taxon>
        <taxon>Lactobacillales</taxon>
        <taxon>Enterococcaceae</taxon>
        <taxon>Enterococcus</taxon>
    </lineage>
</organism>
<accession>A0AAE4I5E4</accession>
<feature type="domain" description="IrrE N-terminal-like" evidence="1">
    <location>
        <begin position="28"/>
        <end position="118"/>
    </location>
</feature>
<evidence type="ECO:0000259" key="1">
    <source>
        <dbReference type="Pfam" id="PF06114"/>
    </source>
</evidence>
<dbReference type="InterPro" id="IPR010359">
    <property type="entry name" value="IrrE_HExxH"/>
</dbReference>
<dbReference type="PANTHER" id="PTHR43236:SF1">
    <property type="entry name" value="BLL7220 PROTEIN"/>
    <property type="match status" value="1"/>
</dbReference>
<gene>
    <name evidence="2" type="ORF">P7H00_14200</name>
</gene>
<dbReference type="AlphaFoldDB" id="A0AAE4I5E4"/>
<comment type="caution">
    <text evidence="2">The sequence shown here is derived from an EMBL/GenBank/DDBJ whole genome shotgun (WGS) entry which is preliminary data.</text>
</comment>
<dbReference type="Gene3D" id="1.10.10.2910">
    <property type="match status" value="1"/>
</dbReference>
<evidence type="ECO:0000313" key="2">
    <source>
        <dbReference type="EMBL" id="MDT2738254.1"/>
    </source>
</evidence>
<dbReference type="RefSeq" id="WP_311797621.1">
    <property type="nucleotide sequence ID" value="NZ_JARQAI010000041.1"/>
</dbReference>
<dbReference type="InterPro" id="IPR052345">
    <property type="entry name" value="Rad_response_metalloprotease"/>
</dbReference>
<protein>
    <submittedName>
        <fullName evidence="2">ImmA/IrrE family metallo-endopeptidase</fullName>
    </submittedName>
</protein>